<protein>
    <recommendedName>
        <fullName evidence="6">Pentapeptide repeat-containing protein</fullName>
    </recommendedName>
</protein>
<organism evidence="3 4">
    <name type="scientific">Microbacterium ginsengisoli</name>
    <dbReference type="NCBI Taxonomy" id="400772"/>
    <lineage>
        <taxon>Bacteria</taxon>
        <taxon>Bacillati</taxon>
        <taxon>Actinomycetota</taxon>
        <taxon>Actinomycetes</taxon>
        <taxon>Micrococcales</taxon>
        <taxon>Microbacteriaceae</taxon>
        <taxon>Microbacterium</taxon>
    </lineage>
</organism>
<reference evidence="2 5" key="2">
    <citation type="journal article" date="2018" name="Nat. Biotechnol.">
        <title>A standardized bacterial taxonomy based on genome phylogeny substantially revises the tree of life.</title>
        <authorList>
            <person name="Parks D.H."/>
            <person name="Chuvochina M."/>
            <person name="Waite D.W."/>
            <person name="Rinke C."/>
            <person name="Skarshewski A."/>
            <person name="Chaumeil P.A."/>
            <person name="Hugenholtz P."/>
        </authorList>
    </citation>
    <scope>NUCLEOTIDE SEQUENCE [LARGE SCALE GENOMIC DNA]</scope>
    <source>
        <strain evidence="2">UBA9152</strain>
    </source>
</reference>
<dbReference type="Proteomes" id="UP000257479">
    <property type="component" value="Unassembled WGS sequence"/>
</dbReference>
<comment type="caution">
    <text evidence="3">The sequence shown here is derived from an EMBL/GenBank/DDBJ whole genome shotgun (WGS) entry which is preliminary data.</text>
</comment>
<gene>
    <name evidence="2" type="ORF">DCP95_07240</name>
    <name evidence="3" type="ORF">RR49_01861</name>
</gene>
<dbReference type="OrthoDB" id="2579959at2"/>
<dbReference type="PATRIC" id="fig|400772.4.peg.1877"/>
<feature type="region of interest" description="Disordered" evidence="1">
    <location>
        <begin position="1"/>
        <end position="25"/>
    </location>
</feature>
<proteinExistence type="predicted"/>
<evidence type="ECO:0008006" key="6">
    <source>
        <dbReference type="Google" id="ProtNLM"/>
    </source>
</evidence>
<sequence length="218" mass="23341">MARRDTPAPPRDSAPDVPDDLDEADGLSPRDDLLAARITGLADDVLATHARLVESRVEAASVALFDATGTTFTDVVVDDLRAVELRLRDARWRNVALTGGRIGTLDGLRAAWDGVTLRGIRVGYLSLPSAELADVRFVDCEIGTLDLPDATLTRVTFDSCRVDEVDTRGLTGTDLDLRGLDALAFTDPRALRGSTLSTRQVEQHAAAFAAAHGVHIAD</sequence>
<evidence type="ECO:0000313" key="4">
    <source>
        <dbReference type="Proteomes" id="UP000033451"/>
    </source>
</evidence>
<keyword evidence="4" id="KW-1185">Reference proteome</keyword>
<reference evidence="3 4" key="1">
    <citation type="submission" date="2015-02" db="EMBL/GenBank/DDBJ databases">
        <title>Draft genome sequences of ten Microbacterium spp. with emphasis on heavy metal contaminated environments.</title>
        <authorList>
            <person name="Corretto E."/>
        </authorList>
    </citation>
    <scope>NUCLEOTIDE SEQUENCE [LARGE SCALE GENOMIC DNA]</scope>
    <source>
        <strain evidence="3 4">DSM 18659</strain>
    </source>
</reference>
<dbReference type="RefSeq" id="WP_045247779.1">
    <property type="nucleotide sequence ID" value="NZ_JYIY01000075.1"/>
</dbReference>
<evidence type="ECO:0000313" key="3">
    <source>
        <dbReference type="EMBL" id="KJL36181.1"/>
    </source>
</evidence>
<evidence type="ECO:0000313" key="5">
    <source>
        <dbReference type="Proteomes" id="UP000257479"/>
    </source>
</evidence>
<dbReference type="EMBL" id="JYIY01000075">
    <property type="protein sequence ID" value="KJL36181.1"/>
    <property type="molecule type" value="Genomic_DNA"/>
</dbReference>
<evidence type="ECO:0000256" key="1">
    <source>
        <dbReference type="SAM" id="MobiDB-lite"/>
    </source>
</evidence>
<dbReference type="Gene3D" id="2.160.20.80">
    <property type="entry name" value="E3 ubiquitin-protein ligase SopA"/>
    <property type="match status" value="1"/>
</dbReference>
<evidence type="ECO:0000313" key="2">
    <source>
        <dbReference type="EMBL" id="HAN24352.1"/>
    </source>
</evidence>
<accession>A0A0F0LXU2</accession>
<dbReference type="AlphaFoldDB" id="A0A0F0LXU2"/>
<dbReference type="STRING" id="400772.RR49_01861"/>
<dbReference type="Proteomes" id="UP000033451">
    <property type="component" value="Unassembled WGS sequence"/>
</dbReference>
<dbReference type="SUPFAM" id="SSF141571">
    <property type="entry name" value="Pentapeptide repeat-like"/>
    <property type="match status" value="1"/>
</dbReference>
<dbReference type="EMBL" id="DMNG01000122">
    <property type="protein sequence ID" value="HAN24352.1"/>
    <property type="molecule type" value="Genomic_DNA"/>
</dbReference>
<name>A0A0F0LXU2_9MICO</name>